<dbReference type="AlphaFoldDB" id="A0A143PWM7"/>
<evidence type="ECO:0000313" key="4">
    <source>
        <dbReference type="Proteomes" id="UP000076079"/>
    </source>
</evidence>
<accession>A0A143PWM7</accession>
<reference evidence="4" key="2">
    <citation type="submission" date="2016-04" db="EMBL/GenBank/DDBJ databases">
        <title>First Complete Genome Sequence of a Subdivision 6 Acidobacterium.</title>
        <authorList>
            <person name="Huang S."/>
            <person name="Vieira S."/>
            <person name="Bunk B."/>
            <person name="Riedel T."/>
            <person name="Sproeer C."/>
            <person name="Overmann J."/>
        </authorList>
    </citation>
    <scope>NUCLEOTIDE SEQUENCE [LARGE SCALE GENOMIC DNA]</scope>
    <source>
        <strain evidence="4">DSM 100886 HEG_-6_39</strain>
    </source>
</reference>
<dbReference type="SUPFAM" id="SSF53271">
    <property type="entry name" value="PRTase-like"/>
    <property type="match status" value="1"/>
</dbReference>
<evidence type="ECO:0000259" key="2">
    <source>
        <dbReference type="Pfam" id="PF00156"/>
    </source>
</evidence>
<gene>
    <name evidence="3" type="ORF">LuPra_05497</name>
</gene>
<dbReference type="OrthoDB" id="9779910at2"/>
<dbReference type="InterPro" id="IPR000836">
    <property type="entry name" value="PRTase_dom"/>
</dbReference>
<dbReference type="EMBL" id="CP015136">
    <property type="protein sequence ID" value="AMY12224.1"/>
    <property type="molecule type" value="Genomic_DNA"/>
</dbReference>
<protein>
    <submittedName>
        <fullName evidence="3">DNA utilization protein GntX</fullName>
    </submittedName>
</protein>
<dbReference type="CDD" id="cd06223">
    <property type="entry name" value="PRTases_typeI"/>
    <property type="match status" value="1"/>
</dbReference>
<dbReference type="InterPro" id="IPR051910">
    <property type="entry name" value="ComF/GntX_DNA_util-trans"/>
</dbReference>
<dbReference type="RefSeq" id="WP_110173696.1">
    <property type="nucleotide sequence ID" value="NZ_CP015136.1"/>
</dbReference>
<keyword evidence="4" id="KW-1185">Reference proteome</keyword>
<evidence type="ECO:0000256" key="1">
    <source>
        <dbReference type="ARBA" id="ARBA00008007"/>
    </source>
</evidence>
<evidence type="ECO:0000313" key="3">
    <source>
        <dbReference type="EMBL" id="AMY12224.1"/>
    </source>
</evidence>
<dbReference type="Proteomes" id="UP000076079">
    <property type="component" value="Chromosome"/>
</dbReference>
<proteinExistence type="inferred from homology"/>
<dbReference type="Pfam" id="PF00156">
    <property type="entry name" value="Pribosyltran"/>
    <property type="match status" value="1"/>
</dbReference>
<dbReference type="KEGG" id="abac:LuPra_05497"/>
<reference evidence="3 4" key="1">
    <citation type="journal article" date="2016" name="Genome Announc.">
        <title>First Complete Genome Sequence of a Subdivision 6 Acidobacterium Strain.</title>
        <authorList>
            <person name="Huang S."/>
            <person name="Vieira S."/>
            <person name="Bunk B."/>
            <person name="Riedel T."/>
            <person name="Sproer C."/>
            <person name="Overmann J."/>
        </authorList>
    </citation>
    <scope>NUCLEOTIDE SEQUENCE [LARGE SCALE GENOMIC DNA]</scope>
    <source>
        <strain evidence="4">DSM 100886 HEG_-6_39</strain>
    </source>
</reference>
<comment type="similarity">
    <text evidence="1">Belongs to the ComF/GntX family.</text>
</comment>
<sequence>MACAARFDGPMRAIVHAFKYAGHQTLAVPLAARLADHPHVRLEEIDLVVPVPLHPWRSFVRGFNQAERIAQHLGLPVGHALARRRWTTSQAGLHADTRGRNVRDAFTIAPRLTARSRRSLRGELSKARVLLVDDVVTTGATLSSCARVLREAGVREVRAATVARTESR</sequence>
<organism evidence="3 4">
    <name type="scientific">Luteitalea pratensis</name>
    <dbReference type="NCBI Taxonomy" id="1855912"/>
    <lineage>
        <taxon>Bacteria</taxon>
        <taxon>Pseudomonadati</taxon>
        <taxon>Acidobacteriota</taxon>
        <taxon>Vicinamibacteria</taxon>
        <taxon>Vicinamibacterales</taxon>
        <taxon>Vicinamibacteraceae</taxon>
        <taxon>Luteitalea</taxon>
    </lineage>
</organism>
<dbReference type="PANTHER" id="PTHR47505:SF1">
    <property type="entry name" value="DNA UTILIZATION PROTEIN YHGH"/>
    <property type="match status" value="1"/>
</dbReference>
<name>A0A143PWM7_LUTPR</name>
<dbReference type="STRING" id="1855912.LuPra_05497"/>
<dbReference type="InterPro" id="IPR029057">
    <property type="entry name" value="PRTase-like"/>
</dbReference>
<feature type="domain" description="Phosphoribosyltransferase" evidence="2">
    <location>
        <begin position="61"/>
        <end position="165"/>
    </location>
</feature>
<dbReference type="PATRIC" id="fig|1813736.3.peg.5782"/>
<dbReference type="Gene3D" id="3.40.50.2020">
    <property type="match status" value="1"/>
</dbReference>
<dbReference type="PANTHER" id="PTHR47505">
    <property type="entry name" value="DNA UTILIZATION PROTEIN YHGH"/>
    <property type="match status" value="1"/>
</dbReference>